<comment type="caution">
    <text evidence="2">The sequence shown here is derived from an EMBL/GenBank/DDBJ whole genome shotgun (WGS) entry which is preliminary data.</text>
</comment>
<organism evidence="2 3">
    <name type="scientific">Parasutterella secunda</name>
    <dbReference type="NCBI Taxonomy" id="626947"/>
    <lineage>
        <taxon>Bacteria</taxon>
        <taxon>Pseudomonadati</taxon>
        <taxon>Pseudomonadota</taxon>
        <taxon>Betaproteobacteria</taxon>
        <taxon>Burkholderiales</taxon>
        <taxon>Sutterellaceae</taxon>
        <taxon>Parasutterella</taxon>
    </lineage>
</organism>
<dbReference type="EMBL" id="JACJKX010000002">
    <property type="protein sequence ID" value="MBM6928014.1"/>
    <property type="molecule type" value="Genomic_DNA"/>
</dbReference>
<evidence type="ECO:0000256" key="1">
    <source>
        <dbReference type="ARBA" id="ARBA00010552"/>
    </source>
</evidence>
<accession>A0ABS2GST0</accession>
<dbReference type="Proteomes" id="UP000777002">
    <property type="component" value="Unassembled WGS sequence"/>
</dbReference>
<sequence length="125" mass="13192">MTHEIIHTDKAPAAIGPYSQATKGCANLFTSGQLGINPATGELPEDFTEQARQAFENVKAIVEAAGGTMDNVMKITIFLTDMANFPAVNTVMQQYCRAPYPARSCFAVAALPKGGAVEVEAIASV</sequence>
<dbReference type="Pfam" id="PF01042">
    <property type="entry name" value="Ribonuc_L-PSP"/>
    <property type="match status" value="1"/>
</dbReference>
<proteinExistence type="inferred from homology"/>
<evidence type="ECO:0000313" key="3">
    <source>
        <dbReference type="Proteomes" id="UP000777002"/>
    </source>
</evidence>
<name>A0ABS2GST0_9BURK</name>
<evidence type="ECO:0000313" key="2">
    <source>
        <dbReference type="EMBL" id="MBM6928014.1"/>
    </source>
</evidence>
<dbReference type="SUPFAM" id="SSF55298">
    <property type="entry name" value="YjgF-like"/>
    <property type="match status" value="1"/>
</dbReference>
<dbReference type="NCBIfam" id="TIGR00004">
    <property type="entry name" value="Rid family detoxifying hydrolase"/>
    <property type="match status" value="1"/>
</dbReference>
<dbReference type="InterPro" id="IPR006175">
    <property type="entry name" value="YjgF/YER057c/UK114"/>
</dbReference>
<dbReference type="PANTHER" id="PTHR11803:SF39">
    <property type="entry name" value="2-IMINOBUTANOATE_2-IMINOPROPANOATE DEAMINASE"/>
    <property type="match status" value="1"/>
</dbReference>
<dbReference type="CDD" id="cd00448">
    <property type="entry name" value="YjgF_YER057c_UK114_family"/>
    <property type="match status" value="1"/>
</dbReference>
<gene>
    <name evidence="2" type="ORF">H5985_01825</name>
</gene>
<dbReference type="InterPro" id="IPR035959">
    <property type="entry name" value="RutC-like_sf"/>
</dbReference>
<dbReference type="PANTHER" id="PTHR11803">
    <property type="entry name" value="2-IMINOBUTANOATE/2-IMINOPROPANOATE DEAMINASE RIDA"/>
    <property type="match status" value="1"/>
</dbReference>
<dbReference type="Gene3D" id="3.30.1330.40">
    <property type="entry name" value="RutC-like"/>
    <property type="match status" value="1"/>
</dbReference>
<dbReference type="InterPro" id="IPR006056">
    <property type="entry name" value="RidA"/>
</dbReference>
<dbReference type="RefSeq" id="WP_205049616.1">
    <property type="nucleotide sequence ID" value="NZ_JACJKX010000002.1"/>
</dbReference>
<keyword evidence="3" id="KW-1185">Reference proteome</keyword>
<protein>
    <submittedName>
        <fullName evidence="2">RidA family protein</fullName>
    </submittedName>
</protein>
<reference evidence="2 3" key="1">
    <citation type="journal article" date="2021" name="Sci. Rep.">
        <title>The distribution of antibiotic resistance genes in chicken gut microbiota commensals.</title>
        <authorList>
            <person name="Juricova H."/>
            <person name="Matiasovicova J."/>
            <person name="Kubasova T."/>
            <person name="Cejkova D."/>
            <person name="Rychlik I."/>
        </authorList>
    </citation>
    <scope>NUCLEOTIDE SEQUENCE [LARGE SCALE GENOMIC DNA]</scope>
    <source>
        <strain evidence="2 3">An562</strain>
    </source>
</reference>
<comment type="similarity">
    <text evidence="1">Belongs to the RutC family.</text>
</comment>